<dbReference type="RefSeq" id="WP_127092605.1">
    <property type="nucleotide sequence ID" value="NZ_RAHC01000002.1"/>
</dbReference>
<gene>
    <name evidence="2" type="ORF">D6D54_02335</name>
</gene>
<dbReference type="EMBL" id="RAHC01000002">
    <property type="protein sequence ID" value="RUP77434.1"/>
    <property type="molecule type" value="Genomic_DNA"/>
</dbReference>
<keyword evidence="1" id="KW-1133">Transmembrane helix</keyword>
<evidence type="ECO:0000256" key="1">
    <source>
        <dbReference type="SAM" id="Phobius"/>
    </source>
</evidence>
<accession>A0A433ERV9</accession>
<dbReference type="AlphaFoldDB" id="A0A433ERV9"/>
<keyword evidence="1" id="KW-0812">Transmembrane</keyword>
<comment type="caution">
    <text evidence="2">The sequence shown here is derived from an EMBL/GenBank/DDBJ whole genome shotgun (WGS) entry which is preliminary data.</text>
</comment>
<proteinExistence type="predicted"/>
<dbReference type="Proteomes" id="UP000274545">
    <property type="component" value="Unassembled WGS sequence"/>
</dbReference>
<keyword evidence="1" id="KW-0472">Membrane</keyword>
<reference evidence="2 3" key="1">
    <citation type="journal article" date="2019" name="Genome Biol. Evol.">
        <title>Toxin and genome evolution in a Drosophila defensive symbiosis.</title>
        <authorList>
            <person name="Ballinger M.J."/>
            <person name="Gawryluk R.M."/>
            <person name="Perlman S.J."/>
        </authorList>
    </citation>
    <scope>NUCLEOTIDE SEQUENCE [LARGE SCALE GENOMIC DNA]</scope>
    <source>
        <strain evidence="3">sNeo</strain>
    </source>
</reference>
<evidence type="ECO:0000313" key="3">
    <source>
        <dbReference type="Proteomes" id="UP000274545"/>
    </source>
</evidence>
<evidence type="ECO:0000313" key="2">
    <source>
        <dbReference type="EMBL" id="RUP77434.1"/>
    </source>
</evidence>
<feature type="transmembrane region" description="Helical" evidence="1">
    <location>
        <begin position="43"/>
        <end position="69"/>
    </location>
</feature>
<feature type="transmembrane region" description="Helical" evidence="1">
    <location>
        <begin position="12"/>
        <end position="37"/>
    </location>
</feature>
<sequence length="85" mass="9780">MKKIFKEINLLKLMDIVLGIIECGLMTTFLILCRGWINDNTGLYVYVVICIFNIVISGGIIYMIGLLIWELIENKKENKNNVNNN</sequence>
<name>A0A433ERV9_9MOLU</name>
<organism evidence="2 3">
    <name type="scientific">Spiroplasma poulsonii</name>
    <dbReference type="NCBI Taxonomy" id="2138"/>
    <lineage>
        <taxon>Bacteria</taxon>
        <taxon>Bacillati</taxon>
        <taxon>Mycoplasmatota</taxon>
        <taxon>Mollicutes</taxon>
        <taxon>Entomoplasmatales</taxon>
        <taxon>Spiroplasmataceae</taxon>
        <taxon>Spiroplasma</taxon>
    </lineage>
</organism>
<protein>
    <submittedName>
        <fullName evidence="2">Uncharacterized protein</fullName>
    </submittedName>
</protein>